<organism evidence="1 2">
    <name type="scientific">Endomicrobium trichonymphae</name>
    <dbReference type="NCBI Taxonomy" id="1408204"/>
    <lineage>
        <taxon>Bacteria</taxon>
        <taxon>Pseudomonadati</taxon>
        <taxon>Elusimicrobiota</taxon>
        <taxon>Endomicrobiia</taxon>
        <taxon>Endomicrobiales</taxon>
        <taxon>Endomicrobiaceae</taxon>
        <taxon>Candidatus Endomicrobiellum</taxon>
    </lineage>
</organism>
<dbReference type="Proteomes" id="UP000095237">
    <property type="component" value="Unassembled WGS sequence"/>
</dbReference>
<gene>
    <name evidence="1" type="ORF">ATZ36_12200</name>
</gene>
<dbReference type="AlphaFoldDB" id="A0A1E5IMZ9"/>
<protein>
    <submittedName>
        <fullName evidence="1">Uncharacterized protein</fullName>
    </submittedName>
</protein>
<evidence type="ECO:0000313" key="2">
    <source>
        <dbReference type="Proteomes" id="UP000095237"/>
    </source>
</evidence>
<reference evidence="1 2" key="1">
    <citation type="submission" date="2015-11" db="EMBL/GenBank/DDBJ databases">
        <title>Evidence for parallel genomic evolution in an endosymbiosis of termite gut flagellates.</title>
        <authorList>
            <person name="Zheng H."/>
        </authorList>
    </citation>
    <scope>NUCLEOTIDE SEQUENCE [LARGE SCALE GENOMIC DNA]</scope>
    <source>
        <strain evidence="1 2">CET450</strain>
    </source>
</reference>
<keyword evidence="2" id="KW-1185">Reference proteome</keyword>
<proteinExistence type="predicted"/>
<evidence type="ECO:0000313" key="1">
    <source>
        <dbReference type="EMBL" id="OEG71866.1"/>
    </source>
</evidence>
<dbReference type="EMBL" id="LNVX01000030">
    <property type="protein sequence ID" value="OEG71866.1"/>
    <property type="molecule type" value="Genomic_DNA"/>
</dbReference>
<accession>A0A1E5IMZ9</accession>
<sequence>MFFGEFNYYTDFPDFKEYAYYYNNARSELVYLCSPHLLRNASADKSDGKRIFDATRGNIYRLLDAAYPENKKPDNSVHAAQTEKRDVFVLDGQSVVDNISDGIVIL</sequence>
<name>A0A1E5IMZ9_ENDTX</name>
<comment type="caution">
    <text evidence="1">The sequence shown here is derived from an EMBL/GenBank/DDBJ whole genome shotgun (WGS) entry which is preliminary data.</text>
</comment>